<proteinExistence type="predicted"/>
<gene>
    <name evidence="2" type="ORF">TrRE_jg881</name>
</gene>
<reference evidence="2" key="1">
    <citation type="submission" date="2022-07" db="EMBL/GenBank/DDBJ databases">
        <title>Genome analysis of Parmales, a sister group of diatoms, reveals the evolutionary specialization of diatoms from phago-mixotrophs to photoautotrophs.</title>
        <authorList>
            <person name="Ban H."/>
            <person name="Sato S."/>
            <person name="Yoshikawa S."/>
            <person name="Kazumasa Y."/>
            <person name="Nakamura Y."/>
            <person name="Ichinomiya M."/>
            <person name="Saitoh K."/>
            <person name="Sato N."/>
            <person name="Blanc-Mathieu R."/>
            <person name="Endo H."/>
            <person name="Kuwata A."/>
            <person name="Ogata H."/>
        </authorList>
    </citation>
    <scope>NUCLEOTIDE SEQUENCE</scope>
</reference>
<accession>A0A9W6ZH15</accession>
<dbReference type="AlphaFoldDB" id="A0A9W6ZH15"/>
<protein>
    <submittedName>
        <fullName evidence="2">Uncharacterized protein</fullName>
    </submittedName>
</protein>
<evidence type="ECO:0000313" key="2">
    <source>
        <dbReference type="EMBL" id="GMH51986.1"/>
    </source>
</evidence>
<feature type="signal peptide" evidence="1">
    <location>
        <begin position="1"/>
        <end position="19"/>
    </location>
</feature>
<name>A0A9W6ZH15_9STRA</name>
<comment type="caution">
    <text evidence="2">The sequence shown here is derived from an EMBL/GenBank/DDBJ whole genome shotgun (WGS) entry which is preliminary data.</text>
</comment>
<evidence type="ECO:0000256" key="1">
    <source>
        <dbReference type="SAM" id="SignalP"/>
    </source>
</evidence>
<feature type="chain" id="PRO_5040812020" evidence="1">
    <location>
        <begin position="20"/>
        <end position="320"/>
    </location>
</feature>
<evidence type="ECO:0000313" key="3">
    <source>
        <dbReference type="Proteomes" id="UP001165082"/>
    </source>
</evidence>
<keyword evidence="1" id="KW-0732">Signal</keyword>
<dbReference type="EMBL" id="BRXZ01000722">
    <property type="protein sequence ID" value="GMH51986.1"/>
    <property type="molecule type" value="Genomic_DNA"/>
</dbReference>
<keyword evidence="3" id="KW-1185">Reference proteome</keyword>
<dbReference type="Proteomes" id="UP001165082">
    <property type="component" value="Unassembled WGS sequence"/>
</dbReference>
<sequence length="320" mass="34952">MGKLVGVVHGFLVSTLVVGSGSGPSACAASGGETDTRVRKISQNKASEVAALARITAFAWRNMRDGEREGLERSRRQIREIGLKAMGQRGLGKEGEIMNGDIARMIAALASPGDVEVQTRIREWIKEGEGGIKDKADFIVSSSGGWWASEDNVGLMREVMKGWMEDGEDEEGTEVALRLLGRGIGGRELGEVMMETGGPAVALLGEVMEKCIKWGGRERTDVWRYVEGVTRRLGDGEAPKVGRGVEDAMLGCAREWMVRRKVEGRKRKVSDVESMEEGVFRAFWRAVKMSGRFGEINEGDMLGLVGGWKRAGVFEDVLSR</sequence>
<dbReference type="OrthoDB" id="10467179at2759"/>
<organism evidence="2 3">
    <name type="scientific">Triparma retinervis</name>
    <dbReference type="NCBI Taxonomy" id="2557542"/>
    <lineage>
        <taxon>Eukaryota</taxon>
        <taxon>Sar</taxon>
        <taxon>Stramenopiles</taxon>
        <taxon>Ochrophyta</taxon>
        <taxon>Bolidophyceae</taxon>
        <taxon>Parmales</taxon>
        <taxon>Triparmaceae</taxon>
        <taxon>Triparma</taxon>
    </lineage>
</organism>